<dbReference type="PANTHER" id="PTHR31639:SF256">
    <property type="entry name" value="OS07G0242900 PROTEIN"/>
    <property type="match status" value="1"/>
</dbReference>
<name>A0ABM0UTN1_CAMSA</name>
<sequence>MTMMEDLSGCIRSQILGRLPTQEAILASQISSAWRNLWKTCQSLNFNYGNHGNNFDFNAFIRNCLHQHQGYIHELNLTINSRITSEDLSSYFNHIRLQKLSIESPRRGNRVLIPEAVYLCKDLRFLKLKGRIAVKKAEIFTQINGFRDEHAVASSWAFDAELLQTYMVKVGGEIFRRNS</sequence>
<dbReference type="Proteomes" id="UP000694864">
    <property type="component" value="Chromosome 11"/>
</dbReference>
<evidence type="ECO:0000259" key="1">
    <source>
        <dbReference type="Pfam" id="PF00646"/>
    </source>
</evidence>
<proteinExistence type="predicted"/>
<reference evidence="2" key="1">
    <citation type="journal article" date="2014" name="Nat. Commun.">
        <title>The emerging biofuel crop Camelina sativa retains a highly undifferentiated hexaploid genome structure.</title>
        <authorList>
            <person name="Kagale S."/>
            <person name="Koh C."/>
            <person name="Nixon J."/>
            <person name="Bollina V."/>
            <person name="Clarke W.E."/>
            <person name="Tuteja R."/>
            <person name="Spillane C."/>
            <person name="Robinson S.J."/>
            <person name="Links M.G."/>
            <person name="Clarke C."/>
            <person name="Higgins E.E."/>
            <person name="Huebert T."/>
            <person name="Sharpe A.G."/>
            <person name="Parkin I.A."/>
        </authorList>
    </citation>
    <scope>NUCLEOTIDE SEQUENCE [LARGE SCALE GENOMIC DNA]</scope>
    <source>
        <strain evidence="2">cv. DH55</strain>
    </source>
</reference>
<feature type="domain" description="F-box" evidence="1">
    <location>
        <begin position="11"/>
        <end position="43"/>
    </location>
</feature>
<dbReference type="Pfam" id="PF00646">
    <property type="entry name" value="F-box"/>
    <property type="match status" value="1"/>
</dbReference>
<dbReference type="PANTHER" id="PTHR31639">
    <property type="entry name" value="F-BOX PROTEIN-LIKE"/>
    <property type="match status" value="1"/>
</dbReference>
<dbReference type="InterPro" id="IPR036047">
    <property type="entry name" value="F-box-like_dom_sf"/>
</dbReference>
<protein>
    <submittedName>
        <fullName evidence="3">FBD-associated F-box protein At1g66310-like</fullName>
    </submittedName>
</protein>
<dbReference type="InterPro" id="IPR001810">
    <property type="entry name" value="F-box_dom"/>
</dbReference>
<reference evidence="3" key="2">
    <citation type="submission" date="2025-08" db="UniProtKB">
        <authorList>
            <consortium name="RefSeq"/>
        </authorList>
    </citation>
    <scope>IDENTIFICATION</scope>
    <source>
        <tissue evidence="3">Leaf</tissue>
    </source>
</reference>
<dbReference type="RefSeq" id="XP_010446174.1">
    <property type="nucleotide sequence ID" value="XM_010447872.1"/>
</dbReference>
<keyword evidence="2" id="KW-1185">Reference proteome</keyword>
<accession>A0ABM0UTN1</accession>
<organism evidence="2 3">
    <name type="scientific">Camelina sativa</name>
    <name type="common">False flax</name>
    <name type="synonym">Myagrum sativum</name>
    <dbReference type="NCBI Taxonomy" id="90675"/>
    <lineage>
        <taxon>Eukaryota</taxon>
        <taxon>Viridiplantae</taxon>
        <taxon>Streptophyta</taxon>
        <taxon>Embryophyta</taxon>
        <taxon>Tracheophyta</taxon>
        <taxon>Spermatophyta</taxon>
        <taxon>Magnoliopsida</taxon>
        <taxon>eudicotyledons</taxon>
        <taxon>Gunneridae</taxon>
        <taxon>Pentapetalae</taxon>
        <taxon>rosids</taxon>
        <taxon>malvids</taxon>
        <taxon>Brassicales</taxon>
        <taxon>Brassicaceae</taxon>
        <taxon>Camelineae</taxon>
        <taxon>Camelina</taxon>
    </lineage>
</organism>
<dbReference type="SUPFAM" id="SSF81383">
    <property type="entry name" value="F-box domain"/>
    <property type="match status" value="1"/>
</dbReference>
<dbReference type="GeneID" id="104728966"/>
<gene>
    <name evidence="3" type="primary">LOC104728966</name>
</gene>
<evidence type="ECO:0000313" key="3">
    <source>
        <dbReference type="RefSeq" id="XP_010446174.1"/>
    </source>
</evidence>
<evidence type="ECO:0000313" key="2">
    <source>
        <dbReference type="Proteomes" id="UP000694864"/>
    </source>
</evidence>